<evidence type="ECO:0000256" key="4">
    <source>
        <dbReference type="ARBA" id="ARBA00022692"/>
    </source>
</evidence>
<dbReference type="GO" id="GO:0005886">
    <property type="term" value="C:plasma membrane"/>
    <property type="evidence" value="ECO:0007669"/>
    <property type="project" value="UniProtKB-SubCell"/>
</dbReference>
<dbReference type="Pfam" id="PF10144">
    <property type="entry name" value="SMP_2"/>
    <property type="match status" value="1"/>
</dbReference>
<name>A0A3A6TBY1_9GAMM</name>
<evidence type="ECO:0000256" key="7">
    <source>
        <dbReference type="SAM" id="Phobius"/>
    </source>
</evidence>
<protein>
    <submittedName>
        <fullName evidence="8">Uncharacterized protein</fullName>
    </submittedName>
</protein>
<evidence type="ECO:0000256" key="5">
    <source>
        <dbReference type="ARBA" id="ARBA00022989"/>
    </source>
</evidence>
<organism evidence="8 9">
    <name type="scientific">Parashewanella spongiae</name>
    <dbReference type="NCBI Taxonomy" id="342950"/>
    <lineage>
        <taxon>Bacteria</taxon>
        <taxon>Pseudomonadati</taxon>
        <taxon>Pseudomonadota</taxon>
        <taxon>Gammaproteobacteria</taxon>
        <taxon>Alteromonadales</taxon>
        <taxon>Shewanellaceae</taxon>
        <taxon>Parashewanella</taxon>
    </lineage>
</organism>
<accession>A0A3A6TBY1</accession>
<keyword evidence="4 7" id="KW-0812">Transmembrane</keyword>
<evidence type="ECO:0000256" key="2">
    <source>
        <dbReference type="ARBA" id="ARBA00005362"/>
    </source>
</evidence>
<dbReference type="Proteomes" id="UP000273022">
    <property type="component" value="Unassembled WGS sequence"/>
</dbReference>
<gene>
    <name evidence="8" type="ORF">D5R81_16490</name>
</gene>
<dbReference type="OrthoDB" id="6271999at2"/>
<dbReference type="AlphaFoldDB" id="A0A3A6TBY1"/>
<feature type="transmembrane region" description="Helical" evidence="7">
    <location>
        <begin position="169"/>
        <end position="186"/>
    </location>
</feature>
<evidence type="ECO:0000313" key="8">
    <source>
        <dbReference type="EMBL" id="RJY07137.1"/>
    </source>
</evidence>
<keyword evidence="5 7" id="KW-1133">Transmembrane helix</keyword>
<comment type="caution">
    <text evidence="8">The sequence shown here is derived from an EMBL/GenBank/DDBJ whole genome shotgun (WGS) entry which is preliminary data.</text>
</comment>
<evidence type="ECO:0000256" key="3">
    <source>
        <dbReference type="ARBA" id="ARBA00022475"/>
    </source>
</evidence>
<sequence>MLHLRGLKKIHKISRVMQLLFAVLLILGLIQLWQASLLQGQQLLNSQTEKMARMLVKQTVYGATPAIQLQEDEQLQWLTNTITRDPKVISATIYDAQGLRLAFSTSVTDLGLAPDSQEMLSLLDDYPPYVESIIINDESVGFVELRLDRNIFFQEIKTAHQMNMQQQQIMLLVAGLIGILLSRALSYKRAAFDRQVTAQKFNQRIKK</sequence>
<comment type="subcellular location">
    <subcellularLocation>
        <location evidence="1">Cell membrane</location>
    </subcellularLocation>
</comment>
<keyword evidence="6 7" id="KW-0472">Membrane</keyword>
<keyword evidence="3" id="KW-1003">Cell membrane</keyword>
<proteinExistence type="inferred from homology"/>
<dbReference type="RefSeq" id="WP_121854720.1">
    <property type="nucleotide sequence ID" value="NZ_CP037952.1"/>
</dbReference>
<evidence type="ECO:0000313" key="9">
    <source>
        <dbReference type="Proteomes" id="UP000273022"/>
    </source>
</evidence>
<reference evidence="8 9" key="1">
    <citation type="submission" date="2018-09" db="EMBL/GenBank/DDBJ databases">
        <title>Phylogeny of the Shewanellaceae, and recommendation for two new genera, Pseudoshewanella and Parashewanella.</title>
        <authorList>
            <person name="Wang G."/>
        </authorList>
    </citation>
    <scope>NUCLEOTIDE SEQUENCE [LARGE SCALE GENOMIC DNA]</scope>
    <source>
        <strain evidence="8 9">KCTC 22492</strain>
    </source>
</reference>
<comment type="similarity">
    <text evidence="2">Belongs to the Smp family.</text>
</comment>
<evidence type="ECO:0000256" key="1">
    <source>
        <dbReference type="ARBA" id="ARBA00004236"/>
    </source>
</evidence>
<dbReference type="InterPro" id="IPR019305">
    <property type="entry name" value="Uncharacterised_Smp"/>
</dbReference>
<dbReference type="EMBL" id="QYYH01000133">
    <property type="protein sequence ID" value="RJY07137.1"/>
    <property type="molecule type" value="Genomic_DNA"/>
</dbReference>
<keyword evidence="9" id="KW-1185">Reference proteome</keyword>
<evidence type="ECO:0000256" key="6">
    <source>
        <dbReference type="ARBA" id="ARBA00023136"/>
    </source>
</evidence>